<accession>A0AAD6RNC2</accession>
<keyword evidence="2" id="KW-1185">Reference proteome</keyword>
<proteinExistence type="predicted"/>
<organism evidence="1 2">
    <name type="scientific">Populus alba x Populus x berolinensis</name>
    <dbReference type="NCBI Taxonomy" id="444605"/>
    <lineage>
        <taxon>Eukaryota</taxon>
        <taxon>Viridiplantae</taxon>
        <taxon>Streptophyta</taxon>
        <taxon>Embryophyta</taxon>
        <taxon>Tracheophyta</taxon>
        <taxon>Spermatophyta</taxon>
        <taxon>Magnoliopsida</taxon>
        <taxon>eudicotyledons</taxon>
        <taxon>Gunneridae</taxon>
        <taxon>Pentapetalae</taxon>
        <taxon>rosids</taxon>
        <taxon>fabids</taxon>
        <taxon>Malpighiales</taxon>
        <taxon>Salicaceae</taxon>
        <taxon>Saliceae</taxon>
        <taxon>Populus</taxon>
    </lineage>
</organism>
<dbReference type="AlphaFoldDB" id="A0AAD6RNC2"/>
<protein>
    <submittedName>
        <fullName evidence="1">Uncharacterized protein</fullName>
    </submittedName>
</protein>
<name>A0AAD6RNC2_9ROSI</name>
<comment type="caution">
    <text evidence="1">The sequence shown here is derived from an EMBL/GenBank/DDBJ whole genome shotgun (WGS) entry which is preliminary data.</text>
</comment>
<gene>
    <name evidence="1" type="ORF">NC653_002312</name>
</gene>
<reference evidence="1 2" key="1">
    <citation type="journal article" date="2023" name="Mol. Ecol. Resour.">
        <title>Chromosome-level genome assembly of a triploid poplar Populus alba 'Berolinensis'.</title>
        <authorList>
            <person name="Chen S."/>
            <person name="Yu Y."/>
            <person name="Wang X."/>
            <person name="Wang S."/>
            <person name="Zhang T."/>
            <person name="Zhou Y."/>
            <person name="He R."/>
            <person name="Meng N."/>
            <person name="Wang Y."/>
            <person name="Liu W."/>
            <person name="Liu Z."/>
            <person name="Liu J."/>
            <person name="Guo Q."/>
            <person name="Huang H."/>
            <person name="Sederoff R.R."/>
            <person name="Wang G."/>
            <person name="Qu G."/>
            <person name="Chen S."/>
        </authorList>
    </citation>
    <scope>NUCLEOTIDE SEQUENCE [LARGE SCALE GENOMIC DNA]</scope>
    <source>
        <strain evidence="1">SC-2020</strain>
    </source>
</reference>
<sequence>MRGWPTYICDSVHVLGARKQTLFKEFGNVQTAASLNLNWTGEIKCQPRVIIFQGMTVLWSISFSPPQENKTNAITAYSMEDNSL</sequence>
<dbReference type="Proteomes" id="UP001164929">
    <property type="component" value="Chromosome 1"/>
</dbReference>
<evidence type="ECO:0000313" key="2">
    <source>
        <dbReference type="Proteomes" id="UP001164929"/>
    </source>
</evidence>
<dbReference type="EMBL" id="JAQIZT010000001">
    <property type="protein sequence ID" value="KAJ7012208.1"/>
    <property type="molecule type" value="Genomic_DNA"/>
</dbReference>
<evidence type="ECO:0000313" key="1">
    <source>
        <dbReference type="EMBL" id="KAJ7012208.1"/>
    </source>
</evidence>